<name>A0AAV6ZEA5_ENGPU</name>
<reference evidence="1" key="1">
    <citation type="thesis" date="2020" institute="ProQuest LLC" country="789 East Eisenhower Parkway, Ann Arbor, MI, USA">
        <title>Comparative Genomics and Chromosome Evolution.</title>
        <authorList>
            <person name="Mudd A.B."/>
        </authorList>
    </citation>
    <scope>NUCLEOTIDE SEQUENCE</scope>
    <source>
        <strain evidence="1">237g6f4</strain>
        <tissue evidence="1">Blood</tissue>
    </source>
</reference>
<organism evidence="1 2">
    <name type="scientific">Engystomops pustulosus</name>
    <name type="common">Tungara frog</name>
    <name type="synonym">Physalaemus pustulosus</name>
    <dbReference type="NCBI Taxonomy" id="76066"/>
    <lineage>
        <taxon>Eukaryota</taxon>
        <taxon>Metazoa</taxon>
        <taxon>Chordata</taxon>
        <taxon>Craniata</taxon>
        <taxon>Vertebrata</taxon>
        <taxon>Euteleostomi</taxon>
        <taxon>Amphibia</taxon>
        <taxon>Batrachia</taxon>
        <taxon>Anura</taxon>
        <taxon>Neobatrachia</taxon>
        <taxon>Hyloidea</taxon>
        <taxon>Leptodactylidae</taxon>
        <taxon>Leiuperinae</taxon>
        <taxon>Engystomops</taxon>
    </lineage>
</organism>
<evidence type="ECO:0000313" key="1">
    <source>
        <dbReference type="EMBL" id="KAG8547546.1"/>
    </source>
</evidence>
<accession>A0AAV6ZEA5</accession>
<gene>
    <name evidence="1" type="ORF">GDO81_028064</name>
</gene>
<dbReference type="EMBL" id="WNYA01000686">
    <property type="protein sequence ID" value="KAG8547546.1"/>
    <property type="molecule type" value="Genomic_DNA"/>
</dbReference>
<sequence>MTSLLLGSDCFSCSEAINKIPGKISPSSRLPLCAQRREPPRTGIIRAMNQPSSWKHDLSQMRTKPFAMVTGPWFIPLFGSSRKG</sequence>
<dbReference type="AlphaFoldDB" id="A0AAV6ZEA5"/>
<dbReference type="Proteomes" id="UP000824782">
    <property type="component" value="Unassembled WGS sequence"/>
</dbReference>
<keyword evidence="2" id="KW-1185">Reference proteome</keyword>
<protein>
    <submittedName>
        <fullName evidence="1">Uncharacterized protein</fullName>
    </submittedName>
</protein>
<proteinExistence type="predicted"/>
<comment type="caution">
    <text evidence="1">The sequence shown here is derived from an EMBL/GenBank/DDBJ whole genome shotgun (WGS) entry which is preliminary data.</text>
</comment>
<evidence type="ECO:0000313" key="2">
    <source>
        <dbReference type="Proteomes" id="UP000824782"/>
    </source>
</evidence>